<dbReference type="SMART" id="SM00471">
    <property type="entry name" value="HDc"/>
    <property type="match status" value="1"/>
</dbReference>
<evidence type="ECO:0000313" key="4">
    <source>
        <dbReference type="Proteomes" id="UP000234331"/>
    </source>
</evidence>
<proteinExistence type="predicted"/>
<reference evidence="3 4" key="1">
    <citation type="submission" date="2017-06" db="EMBL/GenBank/DDBJ databases">
        <authorList>
            <person name="Kim H.J."/>
            <person name="Triplett B.A."/>
        </authorList>
    </citation>
    <scope>NUCLEOTIDE SEQUENCE [LARGE SCALE GENOMIC DNA]</scope>
    <source>
        <strain evidence="3">FRACA_ARgP5</strain>
    </source>
</reference>
<name>A0A2I2KSS2_9ACTN</name>
<evidence type="ECO:0000313" key="3">
    <source>
        <dbReference type="EMBL" id="SNQ48731.1"/>
    </source>
</evidence>
<dbReference type="Pfam" id="PF01966">
    <property type="entry name" value="HD"/>
    <property type="match status" value="1"/>
</dbReference>
<dbReference type="CDD" id="cd00077">
    <property type="entry name" value="HDc"/>
    <property type="match status" value="1"/>
</dbReference>
<dbReference type="AlphaFoldDB" id="A0A2I2KSS2"/>
<gene>
    <name evidence="3" type="ORF">FRACA_2720003</name>
</gene>
<dbReference type="SUPFAM" id="SSF109604">
    <property type="entry name" value="HD-domain/PDEase-like"/>
    <property type="match status" value="1"/>
</dbReference>
<sequence>MKDTTAAHTAPAQTPQAQVTTARASRSPLTTPVTPGTTTRDAAAAHPAADGVDSAAEGVDSEGLHRRHAPSAAAFDLVFTHCRIVGDVAAALLAAGAAPRADRELLRAGALLHDIGVYRLYDATGRLDHAQYLRHGVLGHALLAAEGLPESLCRFCSCHTGVGLTREDIEVGGLPIPPADYLAETVEERLVMYADKFHSKSHPGSFLTVDAYRAHVRRFGAAKVRGFDALVAEFGVPDLARLATARGMTIVTG</sequence>
<dbReference type="InterPro" id="IPR006675">
    <property type="entry name" value="HDIG_dom"/>
</dbReference>
<organism evidence="3 4">
    <name type="scientific">Frankia canadensis</name>
    <dbReference type="NCBI Taxonomy" id="1836972"/>
    <lineage>
        <taxon>Bacteria</taxon>
        <taxon>Bacillati</taxon>
        <taxon>Actinomycetota</taxon>
        <taxon>Actinomycetes</taxon>
        <taxon>Frankiales</taxon>
        <taxon>Frankiaceae</taxon>
        <taxon>Frankia</taxon>
    </lineage>
</organism>
<protein>
    <recommendedName>
        <fullName evidence="2">HD/PDEase domain-containing protein</fullName>
    </recommendedName>
</protein>
<accession>A0A2I2KSS2</accession>
<dbReference type="NCBIfam" id="TIGR00277">
    <property type="entry name" value="HDIG"/>
    <property type="match status" value="1"/>
</dbReference>
<dbReference type="InterPro" id="IPR003607">
    <property type="entry name" value="HD/PDEase_dom"/>
</dbReference>
<dbReference type="InterPro" id="IPR006674">
    <property type="entry name" value="HD_domain"/>
</dbReference>
<dbReference type="Gene3D" id="1.10.3210.10">
    <property type="entry name" value="Hypothetical protein af1432"/>
    <property type="match status" value="1"/>
</dbReference>
<evidence type="ECO:0000256" key="1">
    <source>
        <dbReference type="SAM" id="MobiDB-lite"/>
    </source>
</evidence>
<feature type="domain" description="HD/PDEase" evidence="2">
    <location>
        <begin position="74"/>
        <end position="209"/>
    </location>
</feature>
<dbReference type="Proteomes" id="UP000234331">
    <property type="component" value="Unassembled WGS sequence"/>
</dbReference>
<feature type="compositionally biased region" description="Low complexity" evidence="1">
    <location>
        <begin position="1"/>
        <end position="56"/>
    </location>
</feature>
<feature type="region of interest" description="Disordered" evidence="1">
    <location>
        <begin position="1"/>
        <end position="64"/>
    </location>
</feature>
<dbReference type="EMBL" id="FZMO01000193">
    <property type="protein sequence ID" value="SNQ48731.1"/>
    <property type="molecule type" value="Genomic_DNA"/>
</dbReference>
<evidence type="ECO:0000259" key="2">
    <source>
        <dbReference type="SMART" id="SM00471"/>
    </source>
</evidence>
<keyword evidence="4" id="KW-1185">Reference proteome</keyword>